<dbReference type="AlphaFoldDB" id="A0A0F9WWN1"/>
<evidence type="ECO:0008006" key="2">
    <source>
        <dbReference type="Google" id="ProtNLM"/>
    </source>
</evidence>
<protein>
    <recommendedName>
        <fullName evidence="2">Alpha-L-fucosidase</fullName>
    </recommendedName>
</protein>
<gene>
    <name evidence="1" type="ORF">LCGC14_0300100</name>
</gene>
<dbReference type="Pfam" id="PF12224">
    <property type="entry name" value="Amidoligase_2"/>
    <property type="match status" value="1"/>
</dbReference>
<dbReference type="EMBL" id="LAZR01000186">
    <property type="protein sequence ID" value="KKN83378.1"/>
    <property type="molecule type" value="Genomic_DNA"/>
</dbReference>
<reference evidence="1" key="1">
    <citation type="journal article" date="2015" name="Nature">
        <title>Complex archaea that bridge the gap between prokaryotes and eukaryotes.</title>
        <authorList>
            <person name="Spang A."/>
            <person name="Saw J.H."/>
            <person name="Jorgensen S.L."/>
            <person name="Zaremba-Niedzwiedzka K."/>
            <person name="Martijn J."/>
            <person name="Lind A.E."/>
            <person name="van Eijk R."/>
            <person name="Schleper C."/>
            <person name="Guy L."/>
            <person name="Ettema T.J."/>
        </authorList>
    </citation>
    <scope>NUCLEOTIDE SEQUENCE</scope>
</reference>
<name>A0A0F9WWN1_9ZZZZ</name>
<comment type="caution">
    <text evidence="1">The sequence shown here is derived from an EMBL/GenBank/DDBJ whole genome shotgun (WGS) entry which is preliminary data.</text>
</comment>
<sequence>MQPEPPALTLPPLTKTADGAMRRVGVELEMNGLDLDQLATLVAEHCGCSIEKTSRYERSLKGDPAGDWIVELDSSLLKKMGRAERPQASTSADLISSAEDAIMWVAETLVPYELVSPPLPLDRLGVINELIALLRESGAKGTADRLTNAFGMQFNPEVPATDARTLTAYLKAFLCLYDWINQRASINFARRVTTYVDPFPGAYVRKVTAPDYWPDLPTLIDDYLLHNPTRNRALDMLPLFRHLDEPRVLKYTQDELIKARPTFHYRLPDCLIDQPGWDLTPAWNDWLEVEKLANDQGRLQGCCCAYQAYLSQGIGRLLDSWPDRLIQNWLPDVS</sequence>
<organism evidence="1">
    <name type="scientific">marine sediment metagenome</name>
    <dbReference type="NCBI Taxonomy" id="412755"/>
    <lineage>
        <taxon>unclassified sequences</taxon>
        <taxon>metagenomes</taxon>
        <taxon>ecological metagenomes</taxon>
    </lineage>
</organism>
<evidence type="ECO:0000313" key="1">
    <source>
        <dbReference type="EMBL" id="KKN83378.1"/>
    </source>
</evidence>
<accession>A0A0F9WWN1</accession>
<dbReference type="InterPro" id="IPR022025">
    <property type="entry name" value="Amidoligase_2"/>
</dbReference>
<proteinExistence type="predicted"/>